<feature type="domain" description="C2H2-type" evidence="2">
    <location>
        <begin position="222"/>
        <end position="245"/>
    </location>
</feature>
<name>A0A2G4SEQ4_RHIZD</name>
<keyword evidence="4" id="KW-1185">Reference proteome</keyword>
<dbReference type="EMBL" id="KZ303882">
    <property type="protein sequence ID" value="PHZ07271.1"/>
    <property type="molecule type" value="Genomic_DNA"/>
</dbReference>
<evidence type="ECO:0000313" key="3">
    <source>
        <dbReference type="EMBL" id="PHZ07271.1"/>
    </source>
</evidence>
<protein>
    <recommendedName>
        <fullName evidence="2">C2H2-type domain-containing protein</fullName>
    </recommendedName>
</protein>
<keyword evidence="1" id="KW-0863">Zinc-finger</keyword>
<sequence length="433" mass="50554">MDSASSSCGLSQSRIYSEAEIRQRDMVYKYYRESKIIWKYDPVPNGWCVYNALAQGMLDFPVIIAEKIPHVVRNILLKCLHTFHEGFLEFFGRYWYMKHEQALQAEPDTEKNDWWGITPDIFWIAVVAYQKPVLIGGHGHEKNITLFDIPSKQPLVEGQKFDRPPCLFLQRHYHILVYSVRRHTQRKHHKILQSRSKAHQTSNSVAYSEINVKKYKAAEVVHGCPSCNKTFKEKDELTAHIGGEHIISIKQETVGGILTHWIVDGDDISVKFHQFRQVAISLRESRGLHIKENIDYILALSHILILRKETKLFSLPGDFFARELQQKLYQYMQHIYQYPQLFDSFLKKKLKKIIKRYVQKKIETDEARYKIFRLMRKINGSQRAVLRTVQAVVPAAYEHSTFPVSEAQLISDYVHPFLQALLAAYSPQCVPHV</sequence>
<reference evidence="3 4" key="1">
    <citation type="journal article" date="2016" name="Proc. Natl. Acad. Sci. U.S.A.">
        <title>Lipid metabolic changes in an early divergent fungus govern the establishment of a mutualistic symbiosis with endobacteria.</title>
        <authorList>
            <person name="Lastovetsky O.A."/>
            <person name="Gaspar M.L."/>
            <person name="Mondo S.J."/>
            <person name="LaButti K.M."/>
            <person name="Sandor L."/>
            <person name="Grigoriev I.V."/>
            <person name="Henry S.A."/>
            <person name="Pawlowska T.E."/>
        </authorList>
    </citation>
    <scope>NUCLEOTIDE SEQUENCE [LARGE SCALE GENOMIC DNA]</scope>
    <source>
        <strain evidence="3 4">ATCC 52813</strain>
    </source>
</reference>
<keyword evidence="1" id="KW-0862">Zinc</keyword>
<dbReference type="Proteomes" id="UP000242254">
    <property type="component" value="Unassembled WGS sequence"/>
</dbReference>
<evidence type="ECO:0000256" key="1">
    <source>
        <dbReference type="PROSITE-ProRule" id="PRU00042"/>
    </source>
</evidence>
<dbReference type="AlphaFoldDB" id="A0A2G4SEQ4"/>
<organism evidence="3 4">
    <name type="scientific">Rhizopus microsporus ATCC 52813</name>
    <dbReference type="NCBI Taxonomy" id="1340429"/>
    <lineage>
        <taxon>Eukaryota</taxon>
        <taxon>Fungi</taxon>
        <taxon>Fungi incertae sedis</taxon>
        <taxon>Mucoromycota</taxon>
        <taxon>Mucoromycotina</taxon>
        <taxon>Mucoromycetes</taxon>
        <taxon>Mucorales</taxon>
        <taxon>Mucorineae</taxon>
        <taxon>Rhizopodaceae</taxon>
        <taxon>Rhizopus</taxon>
    </lineage>
</organism>
<keyword evidence="1" id="KW-0479">Metal-binding</keyword>
<accession>A0A2G4SEQ4</accession>
<dbReference type="GeneID" id="35445227"/>
<evidence type="ECO:0000259" key="2">
    <source>
        <dbReference type="PROSITE" id="PS50157"/>
    </source>
</evidence>
<dbReference type="PROSITE" id="PS50157">
    <property type="entry name" value="ZINC_FINGER_C2H2_2"/>
    <property type="match status" value="1"/>
</dbReference>
<proteinExistence type="predicted"/>
<dbReference type="PROSITE" id="PS00028">
    <property type="entry name" value="ZINC_FINGER_C2H2_1"/>
    <property type="match status" value="1"/>
</dbReference>
<evidence type="ECO:0000313" key="4">
    <source>
        <dbReference type="Proteomes" id="UP000242254"/>
    </source>
</evidence>
<dbReference type="GO" id="GO:0008270">
    <property type="term" value="F:zinc ion binding"/>
    <property type="evidence" value="ECO:0007669"/>
    <property type="project" value="UniProtKB-KW"/>
</dbReference>
<dbReference type="InterPro" id="IPR013087">
    <property type="entry name" value="Znf_C2H2_type"/>
</dbReference>
<gene>
    <name evidence="3" type="ORF">RHIMIDRAFT_296056</name>
</gene>
<dbReference type="RefSeq" id="XP_023460979.1">
    <property type="nucleotide sequence ID" value="XM_023614238.1"/>
</dbReference>